<evidence type="ECO:0000313" key="3">
    <source>
        <dbReference type="Proteomes" id="UP001500177"/>
    </source>
</evidence>
<keyword evidence="1" id="KW-0812">Transmembrane</keyword>
<organism evidence="2 3">
    <name type="scientific">Brevibacterium permense</name>
    <dbReference type="NCBI Taxonomy" id="234834"/>
    <lineage>
        <taxon>Bacteria</taxon>
        <taxon>Bacillati</taxon>
        <taxon>Actinomycetota</taxon>
        <taxon>Actinomycetes</taxon>
        <taxon>Micrococcales</taxon>
        <taxon>Brevibacteriaceae</taxon>
        <taxon>Brevibacterium</taxon>
    </lineage>
</organism>
<proteinExistence type="predicted"/>
<keyword evidence="1" id="KW-0472">Membrane</keyword>
<feature type="transmembrane region" description="Helical" evidence="1">
    <location>
        <begin position="12"/>
        <end position="34"/>
    </location>
</feature>
<sequence length="352" mass="36554">MNTRSRALSHGVTGAVALSAVATVVFFAVNTGLAHTSSSSDVVIDAAAAGPLTFAFIGLITFVAIIFFTGSDRGEGLESELSGAPRGSLTLFTKDPLITVTSIGPLFGLCFSLAALLWRTFASAPGAPGTVWGDFTSSPLPFVALCTATIASTNFGLAMAGVTVAVRSHTGLALWLVAGNVILGMGAGALFAWLSFANTVSAAAITVPLAAVSVIILLGARRMAISSAGEEKLSARARRRGPTPPPYDALDRDESVWLKIGNCNPRGAEFLLVTPSRLVHTRPTSSGSTEIIGEAAPKQLVGASTRVDHGRATAIVQFRDRPAFRLYGTDPEEAAEFTRRLTVLARSGILPD</sequence>
<dbReference type="EMBL" id="BAAALX010000010">
    <property type="protein sequence ID" value="GAA1519199.1"/>
    <property type="molecule type" value="Genomic_DNA"/>
</dbReference>
<feature type="transmembrane region" description="Helical" evidence="1">
    <location>
        <begin position="96"/>
        <end position="118"/>
    </location>
</feature>
<feature type="transmembrane region" description="Helical" evidence="1">
    <location>
        <begin position="138"/>
        <end position="160"/>
    </location>
</feature>
<feature type="transmembrane region" description="Helical" evidence="1">
    <location>
        <begin position="46"/>
        <end position="68"/>
    </location>
</feature>
<reference evidence="3" key="1">
    <citation type="journal article" date="2019" name="Int. J. Syst. Evol. Microbiol.">
        <title>The Global Catalogue of Microorganisms (GCM) 10K type strain sequencing project: providing services to taxonomists for standard genome sequencing and annotation.</title>
        <authorList>
            <consortium name="The Broad Institute Genomics Platform"/>
            <consortium name="The Broad Institute Genome Sequencing Center for Infectious Disease"/>
            <person name="Wu L."/>
            <person name="Ma J."/>
        </authorList>
    </citation>
    <scope>NUCLEOTIDE SEQUENCE [LARGE SCALE GENOMIC DNA]</scope>
    <source>
        <strain evidence="3">JCM 13318</strain>
    </source>
</reference>
<keyword evidence="3" id="KW-1185">Reference proteome</keyword>
<feature type="transmembrane region" description="Helical" evidence="1">
    <location>
        <begin position="172"/>
        <end position="194"/>
    </location>
</feature>
<feature type="transmembrane region" description="Helical" evidence="1">
    <location>
        <begin position="200"/>
        <end position="220"/>
    </location>
</feature>
<protein>
    <submittedName>
        <fullName evidence="2">Uncharacterized protein</fullName>
    </submittedName>
</protein>
<evidence type="ECO:0000256" key="1">
    <source>
        <dbReference type="SAM" id="Phobius"/>
    </source>
</evidence>
<evidence type="ECO:0000313" key="2">
    <source>
        <dbReference type="EMBL" id="GAA1519199.1"/>
    </source>
</evidence>
<comment type="caution">
    <text evidence="2">The sequence shown here is derived from an EMBL/GenBank/DDBJ whole genome shotgun (WGS) entry which is preliminary data.</text>
</comment>
<name>A0ABP4L9M8_9MICO</name>
<dbReference type="RefSeq" id="WP_173154621.1">
    <property type="nucleotide sequence ID" value="NZ_BAAALX010000010.1"/>
</dbReference>
<dbReference type="Proteomes" id="UP001500177">
    <property type="component" value="Unassembled WGS sequence"/>
</dbReference>
<accession>A0ABP4L9M8</accession>
<gene>
    <name evidence="2" type="ORF">GCM10009690_22880</name>
</gene>
<keyword evidence="1" id="KW-1133">Transmembrane helix</keyword>